<keyword evidence="2" id="KW-1133">Transmembrane helix</keyword>
<sequence>MKTCLAFSCQTEMFRKESRRSLTKKKEKRRKPRNVSDLPGQDIGIPLIVTSHVFFFILSLAGIAAFAIILAIIHEITGLKNSGYDFLRGERFYSYSVVALVPLTLVFLSFVPWWAFRPLVESSQWNIDFNDPDKMKLKRKMHRFVHRILLHQQFSTPLATLFDFILATLPTAENQPSLESGNGELQATAGEQNRDRAEEENTDQPEPDNAEREERL</sequence>
<dbReference type="EMBL" id="CASHTH010003449">
    <property type="protein sequence ID" value="CAI8045109.1"/>
    <property type="molecule type" value="Genomic_DNA"/>
</dbReference>
<evidence type="ECO:0000313" key="3">
    <source>
        <dbReference type="EMBL" id="CAI8045109.1"/>
    </source>
</evidence>
<feature type="compositionally biased region" description="Polar residues" evidence="1">
    <location>
        <begin position="174"/>
        <end position="191"/>
    </location>
</feature>
<dbReference type="Proteomes" id="UP001174909">
    <property type="component" value="Unassembled WGS sequence"/>
</dbReference>
<evidence type="ECO:0000256" key="1">
    <source>
        <dbReference type="SAM" id="MobiDB-lite"/>
    </source>
</evidence>
<keyword evidence="2" id="KW-0812">Transmembrane</keyword>
<evidence type="ECO:0000313" key="4">
    <source>
        <dbReference type="Proteomes" id="UP001174909"/>
    </source>
</evidence>
<name>A0AA35TC69_GEOBA</name>
<organism evidence="3 4">
    <name type="scientific">Geodia barretti</name>
    <name type="common">Barrett's horny sponge</name>
    <dbReference type="NCBI Taxonomy" id="519541"/>
    <lineage>
        <taxon>Eukaryota</taxon>
        <taxon>Metazoa</taxon>
        <taxon>Porifera</taxon>
        <taxon>Demospongiae</taxon>
        <taxon>Heteroscleromorpha</taxon>
        <taxon>Tetractinellida</taxon>
        <taxon>Astrophorina</taxon>
        <taxon>Geodiidae</taxon>
        <taxon>Geodia</taxon>
    </lineage>
</organism>
<gene>
    <name evidence="3" type="ORF">GBAR_LOCUS24958</name>
</gene>
<evidence type="ECO:0000256" key="2">
    <source>
        <dbReference type="SAM" id="Phobius"/>
    </source>
</evidence>
<reference evidence="3" key="1">
    <citation type="submission" date="2023-03" db="EMBL/GenBank/DDBJ databases">
        <authorList>
            <person name="Steffen K."/>
            <person name="Cardenas P."/>
        </authorList>
    </citation>
    <scope>NUCLEOTIDE SEQUENCE</scope>
</reference>
<protein>
    <submittedName>
        <fullName evidence="3">Uncharacterized protein</fullName>
    </submittedName>
</protein>
<accession>A0AA35TC69</accession>
<feature type="region of interest" description="Disordered" evidence="1">
    <location>
        <begin position="174"/>
        <end position="216"/>
    </location>
</feature>
<proteinExistence type="predicted"/>
<feature type="transmembrane region" description="Helical" evidence="2">
    <location>
        <begin position="53"/>
        <end position="73"/>
    </location>
</feature>
<keyword evidence="4" id="KW-1185">Reference proteome</keyword>
<feature type="transmembrane region" description="Helical" evidence="2">
    <location>
        <begin position="93"/>
        <end position="116"/>
    </location>
</feature>
<comment type="caution">
    <text evidence="3">The sequence shown here is derived from an EMBL/GenBank/DDBJ whole genome shotgun (WGS) entry which is preliminary data.</text>
</comment>
<dbReference type="AlphaFoldDB" id="A0AA35TC69"/>
<keyword evidence="2" id="KW-0472">Membrane</keyword>